<feature type="domain" description="HTH lysR-type" evidence="5">
    <location>
        <begin position="4"/>
        <end position="61"/>
    </location>
</feature>
<dbReference type="SUPFAM" id="SSF46785">
    <property type="entry name" value="Winged helix' DNA-binding domain"/>
    <property type="match status" value="1"/>
</dbReference>
<dbReference type="GO" id="GO:0003700">
    <property type="term" value="F:DNA-binding transcription factor activity"/>
    <property type="evidence" value="ECO:0007669"/>
    <property type="project" value="InterPro"/>
</dbReference>
<gene>
    <name evidence="6" type="ORF">Pme01_20220</name>
</gene>
<keyword evidence="4" id="KW-0804">Transcription</keyword>
<dbReference type="Proteomes" id="UP000599074">
    <property type="component" value="Unassembled WGS sequence"/>
</dbReference>
<keyword evidence="3" id="KW-0238">DNA-binding</keyword>
<evidence type="ECO:0000313" key="7">
    <source>
        <dbReference type="Proteomes" id="UP000599074"/>
    </source>
</evidence>
<accession>A0A8J3TJ96</accession>
<dbReference type="InterPro" id="IPR036388">
    <property type="entry name" value="WH-like_DNA-bd_sf"/>
</dbReference>
<evidence type="ECO:0000313" key="6">
    <source>
        <dbReference type="EMBL" id="GII22425.1"/>
    </source>
</evidence>
<dbReference type="Pfam" id="PF03466">
    <property type="entry name" value="LysR_substrate"/>
    <property type="match status" value="1"/>
</dbReference>
<dbReference type="GO" id="GO:0003677">
    <property type="term" value="F:DNA binding"/>
    <property type="evidence" value="ECO:0007669"/>
    <property type="project" value="UniProtKB-KW"/>
</dbReference>
<dbReference type="PROSITE" id="PS50931">
    <property type="entry name" value="HTH_LYSR"/>
    <property type="match status" value="1"/>
</dbReference>
<sequence length="313" mass="32011">MTDLDARRLRVLHTVALRGGVTAAAASLHVSPSAVSQQLAQLEREAGCDLVERVGRGICLTPAGQALAVHAEQVLHALDRAGAAVAAARTGVAGTVRVGTFATAGAFVAPAVARARRRHPALDLRVTEGEDESTLLDLRLTLLDVVVMQEYDHVPVTLPSGLTARPVADDPLYVVTPATGPLSGRVRLRDLRDAPWIAPAPATPGGRVTRQACRDAGFEPEIRHTAIDVALVLDLVAAGLGVALVPALVLRHGVPAGVRTGPTWDPPLKRTISAVVRTAGGGPQRPAVAAFLAELAAAGAAAAGAAGSYAAGS</sequence>
<dbReference type="Pfam" id="PF00126">
    <property type="entry name" value="HTH_1"/>
    <property type="match status" value="1"/>
</dbReference>
<protein>
    <submittedName>
        <fullName evidence="6">LysR family transcriptional regulator</fullName>
    </submittedName>
</protein>
<dbReference type="InterPro" id="IPR005119">
    <property type="entry name" value="LysR_subst-bd"/>
</dbReference>
<reference evidence="6" key="1">
    <citation type="submission" date="2021-01" db="EMBL/GenBank/DDBJ databases">
        <title>Whole genome shotgun sequence of Planosporangium mesophilum NBRC 109066.</title>
        <authorList>
            <person name="Komaki H."/>
            <person name="Tamura T."/>
        </authorList>
    </citation>
    <scope>NUCLEOTIDE SEQUENCE</scope>
    <source>
        <strain evidence="6">NBRC 109066</strain>
    </source>
</reference>
<dbReference type="Gene3D" id="1.10.10.10">
    <property type="entry name" value="Winged helix-like DNA-binding domain superfamily/Winged helix DNA-binding domain"/>
    <property type="match status" value="1"/>
</dbReference>
<proteinExistence type="inferred from homology"/>
<keyword evidence="7" id="KW-1185">Reference proteome</keyword>
<evidence type="ECO:0000256" key="4">
    <source>
        <dbReference type="ARBA" id="ARBA00023163"/>
    </source>
</evidence>
<dbReference type="Gene3D" id="3.40.190.10">
    <property type="entry name" value="Periplasmic binding protein-like II"/>
    <property type="match status" value="2"/>
</dbReference>
<comment type="similarity">
    <text evidence="1">Belongs to the LysR transcriptional regulatory family.</text>
</comment>
<dbReference type="PANTHER" id="PTHR30346">
    <property type="entry name" value="TRANSCRIPTIONAL DUAL REGULATOR HCAR-RELATED"/>
    <property type="match status" value="1"/>
</dbReference>
<evidence type="ECO:0000256" key="2">
    <source>
        <dbReference type="ARBA" id="ARBA00023015"/>
    </source>
</evidence>
<dbReference type="FunFam" id="1.10.10.10:FF:000001">
    <property type="entry name" value="LysR family transcriptional regulator"/>
    <property type="match status" value="1"/>
</dbReference>
<dbReference type="PANTHER" id="PTHR30346:SF29">
    <property type="entry name" value="LYSR SUBSTRATE-BINDING"/>
    <property type="match status" value="1"/>
</dbReference>
<comment type="caution">
    <text evidence="6">The sequence shown here is derived from an EMBL/GenBank/DDBJ whole genome shotgun (WGS) entry which is preliminary data.</text>
</comment>
<organism evidence="6 7">
    <name type="scientific">Planosporangium mesophilum</name>
    <dbReference type="NCBI Taxonomy" id="689768"/>
    <lineage>
        <taxon>Bacteria</taxon>
        <taxon>Bacillati</taxon>
        <taxon>Actinomycetota</taxon>
        <taxon>Actinomycetes</taxon>
        <taxon>Micromonosporales</taxon>
        <taxon>Micromonosporaceae</taxon>
        <taxon>Planosporangium</taxon>
    </lineage>
</organism>
<name>A0A8J3TJ96_9ACTN</name>
<evidence type="ECO:0000256" key="1">
    <source>
        <dbReference type="ARBA" id="ARBA00009437"/>
    </source>
</evidence>
<dbReference type="InterPro" id="IPR036390">
    <property type="entry name" value="WH_DNA-bd_sf"/>
</dbReference>
<dbReference type="AlphaFoldDB" id="A0A8J3TJ96"/>
<dbReference type="GO" id="GO:0032993">
    <property type="term" value="C:protein-DNA complex"/>
    <property type="evidence" value="ECO:0007669"/>
    <property type="project" value="TreeGrafter"/>
</dbReference>
<keyword evidence="2" id="KW-0805">Transcription regulation</keyword>
<dbReference type="RefSeq" id="WP_168114448.1">
    <property type="nucleotide sequence ID" value="NZ_BOON01000018.1"/>
</dbReference>
<dbReference type="EMBL" id="BOON01000018">
    <property type="protein sequence ID" value="GII22425.1"/>
    <property type="molecule type" value="Genomic_DNA"/>
</dbReference>
<evidence type="ECO:0000259" key="5">
    <source>
        <dbReference type="PROSITE" id="PS50931"/>
    </source>
</evidence>
<evidence type="ECO:0000256" key="3">
    <source>
        <dbReference type="ARBA" id="ARBA00023125"/>
    </source>
</evidence>
<dbReference type="InterPro" id="IPR000847">
    <property type="entry name" value="LysR_HTH_N"/>
</dbReference>
<dbReference type="SUPFAM" id="SSF53850">
    <property type="entry name" value="Periplasmic binding protein-like II"/>
    <property type="match status" value="1"/>
</dbReference>